<evidence type="ECO:0000256" key="1">
    <source>
        <dbReference type="SAM" id="Phobius"/>
    </source>
</evidence>
<dbReference type="EMBL" id="CP104311">
    <property type="protein sequence ID" value="WWF00910.1"/>
    <property type="molecule type" value="Genomic_DNA"/>
</dbReference>
<gene>
    <name evidence="2" type="ORF">N4J17_10505</name>
</gene>
<accession>A0ABZ2F3B9</accession>
<dbReference type="Proteomes" id="UP001359308">
    <property type="component" value="Chromosome"/>
</dbReference>
<dbReference type="RefSeq" id="WP_198323305.1">
    <property type="nucleotide sequence ID" value="NZ_CP104311.1"/>
</dbReference>
<feature type="transmembrane region" description="Helical" evidence="1">
    <location>
        <begin position="47"/>
        <end position="76"/>
    </location>
</feature>
<protein>
    <recommendedName>
        <fullName evidence="4">TIGR03750 family conjugal transfer protein</fullName>
    </recommendedName>
</protein>
<organism evidence="2 3">
    <name type="scientific">Methylococcus capsulatus</name>
    <dbReference type="NCBI Taxonomy" id="414"/>
    <lineage>
        <taxon>Bacteria</taxon>
        <taxon>Pseudomonadati</taxon>
        <taxon>Pseudomonadota</taxon>
        <taxon>Gammaproteobacteria</taxon>
        <taxon>Methylococcales</taxon>
        <taxon>Methylococcaceae</taxon>
        <taxon>Methylococcus</taxon>
    </lineage>
</organism>
<keyword evidence="1" id="KW-0472">Membrane</keyword>
<evidence type="ECO:0000313" key="3">
    <source>
        <dbReference type="Proteomes" id="UP001359308"/>
    </source>
</evidence>
<evidence type="ECO:0000313" key="2">
    <source>
        <dbReference type="EMBL" id="WWF00910.1"/>
    </source>
</evidence>
<keyword evidence="3" id="KW-1185">Reference proteome</keyword>
<name>A0ABZ2F3B9_METCP</name>
<reference evidence="2 3" key="1">
    <citation type="submission" date="2022-09" db="EMBL/GenBank/DDBJ databases">
        <authorList>
            <person name="Giprobiosintez L."/>
        </authorList>
    </citation>
    <scope>NUCLEOTIDE SEQUENCE [LARGE SCALE GENOMIC DNA]</scope>
    <source>
        <strain evidence="3">VKPM-B-12549 (GBS-15)</strain>
    </source>
</reference>
<keyword evidence="1" id="KW-0812">Transmembrane</keyword>
<keyword evidence="1" id="KW-1133">Transmembrane helix</keyword>
<evidence type="ECO:0008006" key="4">
    <source>
        <dbReference type="Google" id="ProtNLM"/>
    </source>
</evidence>
<sequence length="117" mass="13335">MTVPQTKTEVEHRQDPAGKSLLPVRIDPAEPGAAVRYLESLPRDVGWLLITAGIVAEVAPGVIGTPFWIAGMLVLWPRMGHRLERWLHRRAPKLLYGGLRQIDRFLNNLERRYPRAH</sequence>
<proteinExistence type="predicted"/>